<dbReference type="InterPro" id="IPR051310">
    <property type="entry name" value="MCP_chemotaxis"/>
</dbReference>
<proteinExistence type="inferred from homology"/>
<organism evidence="16 17">
    <name type="scientific">Caballeronia udeis</name>
    <dbReference type="NCBI Taxonomy" id="1232866"/>
    <lineage>
        <taxon>Bacteria</taxon>
        <taxon>Pseudomonadati</taxon>
        <taxon>Pseudomonadota</taxon>
        <taxon>Betaproteobacteria</taxon>
        <taxon>Burkholderiales</taxon>
        <taxon>Burkholderiaceae</taxon>
        <taxon>Caballeronia</taxon>
    </lineage>
</organism>
<dbReference type="SUPFAM" id="SSF58104">
    <property type="entry name" value="Methyl-accepting chemotaxis protein (MCP) signaling domain"/>
    <property type="match status" value="1"/>
</dbReference>
<evidence type="ECO:0000256" key="6">
    <source>
        <dbReference type="ARBA" id="ARBA00022692"/>
    </source>
</evidence>
<reference evidence="16 17" key="1">
    <citation type="submission" date="2016-01" db="EMBL/GenBank/DDBJ databases">
        <authorList>
            <person name="Oliw E.H."/>
        </authorList>
    </citation>
    <scope>NUCLEOTIDE SEQUENCE [LARGE SCALE GENOMIC DNA]</scope>
    <source>
        <strain evidence="16">LMG 27134</strain>
    </source>
</reference>
<dbReference type="Gene3D" id="1.10.287.950">
    <property type="entry name" value="Methyl-accepting chemotaxis protein"/>
    <property type="match status" value="1"/>
</dbReference>
<keyword evidence="12" id="KW-0175">Coiled coil</keyword>
<dbReference type="PANTHER" id="PTHR43531">
    <property type="entry name" value="PROTEIN ICFG"/>
    <property type="match status" value="1"/>
</dbReference>
<evidence type="ECO:0000256" key="2">
    <source>
        <dbReference type="ARBA" id="ARBA00022475"/>
    </source>
</evidence>
<keyword evidence="5" id="KW-0997">Cell inner membrane</keyword>
<dbReference type="GO" id="GO:0004888">
    <property type="term" value="F:transmembrane signaling receptor activity"/>
    <property type="evidence" value="ECO:0007669"/>
    <property type="project" value="InterPro"/>
</dbReference>
<dbReference type="EMBL" id="FCOK02000046">
    <property type="protein sequence ID" value="SAL53743.1"/>
    <property type="molecule type" value="Genomic_DNA"/>
</dbReference>
<feature type="transmembrane region" description="Helical" evidence="13">
    <location>
        <begin position="188"/>
        <end position="208"/>
    </location>
</feature>
<evidence type="ECO:0000259" key="14">
    <source>
        <dbReference type="PROSITE" id="PS50111"/>
    </source>
</evidence>
<dbReference type="SMART" id="SM00304">
    <property type="entry name" value="HAMP"/>
    <property type="match status" value="1"/>
</dbReference>
<dbReference type="InterPro" id="IPR004089">
    <property type="entry name" value="MCPsignal_dom"/>
</dbReference>
<evidence type="ECO:0000256" key="1">
    <source>
        <dbReference type="ARBA" id="ARBA00004429"/>
    </source>
</evidence>
<evidence type="ECO:0000313" key="16">
    <source>
        <dbReference type="EMBL" id="SAL53743.1"/>
    </source>
</evidence>
<dbReference type="OrthoDB" id="8576332at2"/>
<keyword evidence="6 13" id="KW-0812">Transmembrane</keyword>
<dbReference type="PRINTS" id="PR00260">
    <property type="entry name" value="CHEMTRNSDUCR"/>
</dbReference>
<feature type="coiled-coil region" evidence="12">
    <location>
        <begin position="467"/>
        <end position="505"/>
    </location>
</feature>
<evidence type="ECO:0000256" key="3">
    <source>
        <dbReference type="ARBA" id="ARBA00022481"/>
    </source>
</evidence>
<dbReference type="Proteomes" id="UP000054683">
    <property type="component" value="Unassembled WGS sequence"/>
</dbReference>
<dbReference type="GO" id="GO:0006935">
    <property type="term" value="P:chemotaxis"/>
    <property type="evidence" value="ECO:0007669"/>
    <property type="project" value="UniProtKB-KW"/>
</dbReference>
<dbReference type="Pfam" id="PF00672">
    <property type="entry name" value="HAMP"/>
    <property type="match status" value="1"/>
</dbReference>
<evidence type="ECO:0000256" key="13">
    <source>
        <dbReference type="SAM" id="Phobius"/>
    </source>
</evidence>
<dbReference type="Pfam" id="PF02203">
    <property type="entry name" value="TarH"/>
    <property type="match status" value="1"/>
</dbReference>
<sequence length="512" mass="55072">MKSLTIRSRLGLCMSFMGLLLALAIGLGLYGMSIINDSMREASQNTIPAIDALGNAEIYIGRSRFVYDRIALQPTSQENADLQKQAGALLDQSDDWFKRYDSLPRNPEEDGLARDAREARAQLRQIISDFGTAIGNYNQGEVNRISLVTLPKAYDVMADASNRLKHFRTRYAELQNAANAKRYRMQQVLGGSLMFLGVLAALGGWIFLRRAIVRPLGGALTLLRHIADGDLTGTDNTRGHDEMAQLTRGIAEMRSKLAGTVGSVRLNAEAIAAASKQIATGNSDLSSRTEDQAASLQETVASMEHLTVTVKRNSENANHATGLAGSASEVAREGARIVDEVVERMSGIEQSSERIGEIIGVIESIAFQTNILALNAAVEAARAGEEGRGFAVVATEVRALAQRSSSAAKEIKELIDESSSRVQAGSELVGHAGNSMMQIGEAIQRVTGIMDEIASASVEQTQGIERINEAISQMDEATQQNAALVEQAAAAASAMEQQASNLHREVANFRVL</sequence>
<evidence type="ECO:0000256" key="9">
    <source>
        <dbReference type="ARBA" id="ARBA00023224"/>
    </source>
</evidence>
<name>A0A158IBH4_9BURK</name>
<dbReference type="PROSITE" id="PS50111">
    <property type="entry name" value="CHEMOTAXIS_TRANSDUC_2"/>
    <property type="match status" value="1"/>
</dbReference>
<gene>
    <name evidence="16" type="ORF">AWB69_05677</name>
</gene>
<dbReference type="InterPro" id="IPR003660">
    <property type="entry name" value="HAMP_dom"/>
</dbReference>
<dbReference type="RefSeq" id="WP_062090015.1">
    <property type="nucleotide sequence ID" value="NZ_FCOK02000046.1"/>
</dbReference>
<evidence type="ECO:0000313" key="17">
    <source>
        <dbReference type="Proteomes" id="UP000054683"/>
    </source>
</evidence>
<protein>
    <submittedName>
        <fullName evidence="16">Methyl-accepting chemotaxis sensory transducer</fullName>
    </submittedName>
</protein>
<evidence type="ECO:0000259" key="15">
    <source>
        <dbReference type="PROSITE" id="PS50885"/>
    </source>
</evidence>
<dbReference type="Pfam" id="PF00015">
    <property type="entry name" value="MCPsignal"/>
    <property type="match status" value="1"/>
</dbReference>
<evidence type="ECO:0000256" key="12">
    <source>
        <dbReference type="SAM" id="Coils"/>
    </source>
</evidence>
<feature type="domain" description="HAMP" evidence="15">
    <location>
        <begin position="210"/>
        <end position="262"/>
    </location>
</feature>
<dbReference type="FunFam" id="1.10.287.950:FF:000001">
    <property type="entry name" value="Methyl-accepting chemotaxis sensory transducer"/>
    <property type="match status" value="1"/>
</dbReference>
<dbReference type="CDD" id="cd06225">
    <property type="entry name" value="HAMP"/>
    <property type="match status" value="1"/>
</dbReference>
<keyword evidence="2" id="KW-1003">Cell membrane</keyword>
<dbReference type="SUPFAM" id="SSF47170">
    <property type="entry name" value="Aspartate receptor, ligand-binding domain"/>
    <property type="match status" value="1"/>
</dbReference>
<dbReference type="PROSITE" id="PS50885">
    <property type="entry name" value="HAMP"/>
    <property type="match status" value="1"/>
</dbReference>
<dbReference type="InterPro" id="IPR003122">
    <property type="entry name" value="Tar_rcpt_lig-bd"/>
</dbReference>
<dbReference type="CDD" id="cd11386">
    <property type="entry name" value="MCP_signal"/>
    <property type="match status" value="1"/>
</dbReference>
<dbReference type="PANTHER" id="PTHR43531:SF14">
    <property type="entry name" value="METHYL-ACCEPTING CHEMOTAXIS PROTEIN I-RELATED"/>
    <property type="match status" value="1"/>
</dbReference>
<keyword evidence="4" id="KW-0145">Chemotaxis</keyword>
<dbReference type="InterPro" id="IPR004090">
    <property type="entry name" value="Chemotax_Me-accpt_rcpt"/>
</dbReference>
<keyword evidence="3" id="KW-0488">Methylation</keyword>
<evidence type="ECO:0000256" key="4">
    <source>
        <dbReference type="ARBA" id="ARBA00022500"/>
    </source>
</evidence>
<comment type="subcellular location">
    <subcellularLocation>
        <location evidence="1">Cell inner membrane</location>
        <topology evidence="1">Multi-pass membrane protein</topology>
    </subcellularLocation>
</comment>
<dbReference type="SMART" id="SM00283">
    <property type="entry name" value="MA"/>
    <property type="match status" value="1"/>
</dbReference>
<dbReference type="InterPro" id="IPR035440">
    <property type="entry name" value="4HB_MCP_dom_sf"/>
</dbReference>
<keyword evidence="9 11" id="KW-0807">Transducer</keyword>
<evidence type="ECO:0000256" key="5">
    <source>
        <dbReference type="ARBA" id="ARBA00022519"/>
    </source>
</evidence>
<evidence type="ECO:0000256" key="11">
    <source>
        <dbReference type="PROSITE-ProRule" id="PRU00284"/>
    </source>
</evidence>
<dbReference type="AlphaFoldDB" id="A0A158IBH4"/>
<evidence type="ECO:0000256" key="7">
    <source>
        <dbReference type="ARBA" id="ARBA00022989"/>
    </source>
</evidence>
<accession>A0A158IBH4</accession>
<dbReference type="GO" id="GO:0007165">
    <property type="term" value="P:signal transduction"/>
    <property type="evidence" value="ECO:0007669"/>
    <property type="project" value="UniProtKB-KW"/>
</dbReference>
<evidence type="ECO:0000256" key="10">
    <source>
        <dbReference type="ARBA" id="ARBA00029447"/>
    </source>
</evidence>
<feature type="domain" description="Methyl-accepting transducer" evidence="14">
    <location>
        <begin position="267"/>
        <end position="496"/>
    </location>
</feature>
<dbReference type="GO" id="GO:0005886">
    <property type="term" value="C:plasma membrane"/>
    <property type="evidence" value="ECO:0007669"/>
    <property type="project" value="UniProtKB-SubCell"/>
</dbReference>
<keyword evidence="8 13" id="KW-0472">Membrane</keyword>
<evidence type="ECO:0000256" key="8">
    <source>
        <dbReference type="ARBA" id="ARBA00023136"/>
    </source>
</evidence>
<keyword evidence="7 13" id="KW-1133">Transmembrane helix</keyword>
<comment type="similarity">
    <text evidence="10">Belongs to the methyl-accepting chemotaxis (MCP) protein family.</text>
</comment>